<dbReference type="AlphaFoldDB" id="A0A0F9FAR9"/>
<reference evidence="1" key="1">
    <citation type="journal article" date="2015" name="Nature">
        <title>Complex archaea that bridge the gap between prokaryotes and eukaryotes.</title>
        <authorList>
            <person name="Spang A."/>
            <person name="Saw J.H."/>
            <person name="Jorgensen S.L."/>
            <person name="Zaremba-Niedzwiedzka K."/>
            <person name="Martijn J."/>
            <person name="Lind A.E."/>
            <person name="van Eijk R."/>
            <person name="Schleper C."/>
            <person name="Guy L."/>
            <person name="Ettema T.J."/>
        </authorList>
    </citation>
    <scope>NUCLEOTIDE SEQUENCE</scope>
</reference>
<proteinExistence type="predicted"/>
<protein>
    <submittedName>
        <fullName evidence="1">Uncharacterized protein</fullName>
    </submittedName>
</protein>
<accession>A0A0F9FAR9</accession>
<dbReference type="EMBL" id="LAZR01033396">
    <property type="protein sequence ID" value="KKL48207.1"/>
    <property type="molecule type" value="Genomic_DNA"/>
</dbReference>
<sequence>MKDFAQTIRGAKFFDSDVPRLAAALTEIGLQIKAQNALLSKQISSLEKVASRLARLNYREDGGKDSVRL</sequence>
<evidence type="ECO:0000313" key="1">
    <source>
        <dbReference type="EMBL" id="KKL48207.1"/>
    </source>
</evidence>
<organism evidence="1">
    <name type="scientific">marine sediment metagenome</name>
    <dbReference type="NCBI Taxonomy" id="412755"/>
    <lineage>
        <taxon>unclassified sequences</taxon>
        <taxon>metagenomes</taxon>
        <taxon>ecological metagenomes</taxon>
    </lineage>
</organism>
<comment type="caution">
    <text evidence="1">The sequence shown here is derived from an EMBL/GenBank/DDBJ whole genome shotgun (WGS) entry which is preliminary data.</text>
</comment>
<gene>
    <name evidence="1" type="ORF">LCGC14_2327830</name>
</gene>
<name>A0A0F9FAR9_9ZZZZ</name>